<dbReference type="EMBL" id="CP065321">
    <property type="protein sequence ID" value="QQR28909.1"/>
    <property type="molecule type" value="Genomic_DNA"/>
</dbReference>
<keyword evidence="1" id="KW-1133">Transmembrane helix</keyword>
<dbReference type="GO" id="GO:0022857">
    <property type="term" value="F:transmembrane transporter activity"/>
    <property type="evidence" value="ECO:0007669"/>
    <property type="project" value="InterPro"/>
</dbReference>
<sequence length="189" mass="20409">MKPMTKNLVLSAMFLAIGLILPLFTAQIPQIGQMLLPMHIPVLLCGFVCGWQSGALVGFVLPLLRSAIFGMPVFFPAGTAMAFELMTYGLVAGLLYSLSKWKCMLALYRSLVIAMLAGRVVWGVVQTIQLGVFGSGFSVQMFLAGAFINALPGILAQLILLPLIMLALGRTGLVPFKTKRDMNNEKAES</sequence>
<gene>
    <name evidence="2" type="ORF">ADH66_02445</name>
    <name evidence="3" type="ORF">I5Q82_12485</name>
</gene>
<protein>
    <submittedName>
        <fullName evidence="3">ECF transporter S component</fullName>
    </submittedName>
</protein>
<dbReference type="Proteomes" id="UP000596035">
    <property type="component" value="Chromosome"/>
</dbReference>
<organism evidence="3 5">
    <name type="scientific">Acutalibacter muris</name>
    <dbReference type="NCBI Taxonomy" id="1796620"/>
    <lineage>
        <taxon>Bacteria</taxon>
        <taxon>Bacillati</taxon>
        <taxon>Bacillota</taxon>
        <taxon>Clostridia</taxon>
        <taxon>Eubacteriales</taxon>
        <taxon>Acutalibacteraceae</taxon>
        <taxon>Acutalibacter</taxon>
    </lineage>
</organism>
<proteinExistence type="predicted"/>
<evidence type="ECO:0000313" key="4">
    <source>
        <dbReference type="Proteomes" id="UP000196710"/>
    </source>
</evidence>
<dbReference type="AlphaFoldDB" id="A0A1Z2XME2"/>
<name>A0A1Z2XME2_9FIRM</name>
<dbReference type="RefSeq" id="WP_066536123.1">
    <property type="nucleotide sequence ID" value="NZ_CAPVCI010000002.1"/>
</dbReference>
<feature type="transmembrane region" description="Helical" evidence="1">
    <location>
        <begin position="73"/>
        <end position="99"/>
    </location>
</feature>
<keyword evidence="4" id="KW-1185">Reference proteome</keyword>
<evidence type="ECO:0000256" key="1">
    <source>
        <dbReference type="SAM" id="Phobius"/>
    </source>
</evidence>
<dbReference type="KEGG" id="amur:ADH66_02445"/>
<reference evidence="3 5" key="3">
    <citation type="submission" date="2020-11" db="EMBL/GenBank/DDBJ databases">
        <title>Closed and high quality bacterial genomes of the OMM12 community.</title>
        <authorList>
            <person name="Marbouty M."/>
            <person name="Lamy-Besnier Q."/>
            <person name="Debarbieux L."/>
            <person name="Koszul R."/>
        </authorList>
    </citation>
    <scope>NUCLEOTIDE SEQUENCE [LARGE SCALE GENOMIC DNA]</scope>
    <source>
        <strain evidence="3 5">KB18</strain>
    </source>
</reference>
<feature type="transmembrane region" description="Helical" evidence="1">
    <location>
        <begin position="36"/>
        <end position="61"/>
    </location>
</feature>
<evidence type="ECO:0000313" key="5">
    <source>
        <dbReference type="Proteomes" id="UP000596035"/>
    </source>
</evidence>
<evidence type="ECO:0000313" key="3">
    <source>
        <dbReference type="EMBL" id="QQR28909.1"/>
    </source>
</evidence>
<feature type="transmembrane region" description="Helical" evidence="1">
    <location>
        <begin position="105"/>
        <end position="125"/>
    </location>
</feature>
<evidence type="ECO:0000313" key="2">
    <source>
        <dbReference type="EMBL" id="ASB39618.1"/>
    </source>
</evidence>
<reference evidence="4" key="2">
    <citation type="submission" date="2017-05" db="EMBL/GenBank/DDBJ databases">
        <title>Improved OligoMM genomes.</title>
        <authorList>
            <person name="Garzetti D."/>
        </authorList>
    </citation>
    <scope>NUCLEOTIDE SEQUENCE [LARGE SCALE GENOMIC DNA]</scope>
    <source>
        <strain evidence="4">KB18</strain>
    </source>
</reference>
<dbReference type="EMBL" id="CP021422">
    <property type="protein sequence ID" value="ASB39618.1"/>
    <property type="molecule type" value="Genomic_DNA"/>
</dbReference>
<dbReference type="Proteomes" id="UP000196710">
    <property type="component" value="Chromosome"/>
</dbReference>
<reference evidence="2" key="1">
    <citation type="journal article" date="2017" name="Genome Announc.">
        <title>High-Quality Whole-Genome Sequences of the Oligo-Mouse-Microbiota Bacterial Community.</title>
        <authorList>
            <person name="Garzetti D."/>
            <person name="Brugiroux S."/>
            <person name="Bunk B."/>
            <person name="Pukall R."/>
            <person name="McCoy K.D."/>
            <person name="Macpherson A.J."/>
            <person name="Stecher B."/>
        </authorList>
    </citation>
    <scope>NUCLEOTIDE SEQUENCE</scope>
    <source>
        <strain evidence="2">KB18</strain>
    </source>
</reference>
<keyword evidence="1" id="KW-0472">Membrane</keyword>
<feature type="transmembrane region" description="Helical" evidence="1">
    <location>
        <begin position="130"/>
        <end position="148"/>
    </location>
</feature>
<dbReference type="Pfam" id="PF12822">
    <property type="entry name" value="ECF_trnsprt"/>
    <property type="match status" value="1"/>
</dbReference>
<keyword evidence="1" id="KW-0812">Transmembrane</keyword>
<feature type="transmembrane region" description="Helical" evidence="1">
    <location>
        <begin position="154"/>
        <end position="176"/>
    </location>
</feature>
<accession>A0A1Z2XME2</accession>
<dbReference type="InterPro" id="IPR024529">
    <property type="entry name" value="ECF_trnsprt_substrate-spec"/>
</dbReference>
<dbReference type="Gene3D" id="1.10.1760.20">
    <property type="match status" value="1"/>
</dbReference>